<accession>A0A9P8T3U0</accession>
<dbReference type="InterPro" id="IPR041711">
    <property type="entry name" value="Met-tRNA-FMT_N"/>
</dbReference>
<dbReference type="EMBL" id="JAEUBF010001473">
    <property type="protein sequence ID" value="KAH3664355.1"/>
    <property type="molecule type" value="Genomic_DNA"/>
</dbReference>
<keyword evidence="4" id="KW-1185">Reference proteome</keyword>
<feature type="domain" description="Formyl transferase N-terminal" evidence="2">
    <location>
        <begin position="115"/>
        <end position="296"/>
    </location>
</feature>
<evidence type="ECO:0000313" key="3">
    <source>
        <dbReference type="EMBL" id="KAH3664355.1"/>
    </source>
</evidence>
<name>A0A9P8T3U0_9ASCO</name>
<comment type="caution">
    <text evidence="3">The sequence shown here is derived from an EMBL/GenBank/DDBJ whole genome shotgun (WGS) entry which is preliminary data.</text>
</comment>
<dbReference type="Gene3D" id="3.40.50.12230">
    <property type="match status" value="1"/>
</dbReference>
<organism evidence="3 4">
    <name type="scientific">Wickerhamomyces mucosus</name>
    <dbReference type="NCBI Taxonomy" id="1378264"/>
    <lineage>
        <taxon>Eukaryota</taxon>
        <taxon>Fungi</taxon>
        <taxon>Dikarya</taxon>
        <taxon>Ascomycota</taxon>
        <taxon>Saccharomycotina</taxon>
        <taxon>Saccharomycetes</taxon>
        <taxon>Phaffomycetales</taxon>
        <taxon>Wickerhamomycetaceae</taxon>
        <taxon>Wickerhamomyces</taxon>
    </lineage>
</organism>
<evidence type="ECO:0000256" key="1">
    <source>
        <dbReference type="ARBA" id="ARBA00012261"/>
    </source>
</evidence>
<sequence length="451" mass="51359">MASELYPKNPKNRDVSVLNSKDPTAEYANAERPYVAMGNEVAIPLLFGKDIAQHLINDELINVEPAPTKKTKNADKLTLSPIQIQVYCDRQLMLSILRDFKRSFYSSYAFNRALKVAFFGSDEFSIQSLKQLVQLSETNPRIINKIDVIAKHPKKEGRGRKNEKDLPIVKFALDRNLEVIRAESNSEIISLLSNGYSLAIAVSYGKLIPKEFIESIPHSLNVHPSLLPRYSGASPLQFALLNHDKYTGVTVQTLHPTEFDKGSIIDQTPEIEIRQDETFISLRDRLGIEGANLLAKTIESGSFKTPNFISKYEFSYASKIPQSSAQINWKTTASEIERQFNTLGPLFTFKELKIKKRRKPPIHEWRRVILYDIKLSSKVLNGLRPGEFVFEDGKVYIQTEEGVISSDFLQLEFEPKEEPTKFSKALLKRTRETPNVFTDKFVEEGINNKIE</sequence>
<dbReference type="GO" id="GO:0004479">
    <property type="term" value="F:methionyl-tRNA formyltransferase activity"/>
    <property type="evidence" value="ECO:0007669"/>
    <property type="project" value="UniProtKB-EC"/>
</dbReference>
<dbReference type="OrthoDB" id="10268103at2759"/>
<dbReference type="CDD" id="cd08646">
    <property type="entry name" value="FMT_core_Met-tRNA-FMT_N"/>
    <property type="match status" value="1"/>
</dbReference>
<dbReference type="Proteomes" id="UP000769528">
    <property type="component" value="Unassembled WGS sequence"/>
</dbReference>
<dbReference type="GO" id="GO:0005739">
    <property type="term" value="C:mitochondrion"/>
    <property type="evidence" value="ECO:0007669"/>
    <property type="project" value="TreeGrafter"/>
</dbReference>
<reference evidence="3" key="1">
    <citation type="journal article" date="2021" name="Open Biol.">
        <title>Shared evolutionary footprints suggest mitochondrial oxidative damage underlies multiple complex I losses in fungi.</title>
        <authorList>
            <person name="Schikora-Tamarit M.A."/>
            <person name="Marcet-Houben M."/>
            <person name="Nosek J."/>
            <person name="Gabaldon T."/>
        </authorList>
    </citation>
    <scope>NUCLEOTIDE SEQUENCE</scope>
    <source>
        <strain evidence="3">CBS6341</strain>
    </source>
</reference>
<protein>
    <recommendedName>
        <fullName evidence="1">methionyl-tRNA formyltransferase</fullName>
        <ecNumber evidence="1">2.1.2.9</ecNumber>
    </recommendedName>
</protein>
<dbReference type="AlphaFoldDB" id="A0A9P8T3U0"/>
<evidence type="ECO:0000259" key="2">
    <source>
        <dbReference type="Pfam" id="PF00551"/>
    </source>
</evidence>
<reference evidence="3" key="2">
    <citation type="submission" date="2021-01" db="EMBL/GenBank/DDBJ databases">
        <authorList>
            <person name="Schikora-Tamarit M.A."/>
        </authorList>
    </citation>
    <scope>NUCLEOTIDE SEQUENCE</scope>
    <source>
        <strain evidence="3">CBS6341</strain>
    </source>
</reference>
<gene>
    <name evidence="3" type="ORF">WICMUC_005740</name>
</gene>
<dbReference type="SUPFAM" id="SSF53328">
    <property type="entry name" value="Formyltransferase"/>
    <property type="match status" value="1"/>
</dbReference>
<dbReference type="InterPro" id="IPR002376">
    <property type="entry name" value="Formyl_transf_N"/>
</dbReference>
<dbReference type="EC" id="2.1.2.9" evidence="1"/>
<dbReference type="Pfam" id="PF00551">
    <property type="entry name" value="Formyl_trans_N"/>
    <property type="match status" value="1"/>
</dbReference>
<proteinExistence type="predicted"/>
<evidence type="ECO:0000313" key="4">
    <source>
        <dbReference type="Proteomes" id="UP000769528"/>
    </source>
</evidence>
<dbReference type="PANTHER" id="PTHR11138:SF5">
    <property type="entry name" value="METHIONYL-TRNA FORMYLTRANSFERASE, MITOCHONDRIAL"/>
    <property type="match status" value="1"/>
</dbReference>
<dbReference type="InterPro" id="IPR036477">
    <property type="entry name" value="Formyl_transf_N_sf"/>
</dbReference>
<dbReference type="PANTHER" id="PTHR11138">
    <property type="entry name" value="METHIONYL-TRNA FORMYLTRANSFERASE"/>
    <property type="match status" value="1"/>
</dbReference>